<organism evidence="2 3">
    <name type="scientific">Bimuria novae-zelandiae CBS 107.79</name>
    <dbReference type="NCBI Taxonomy" id="1447943"/>
    <lineage>
        <taxon>Eukaryota</taxon>
        <taxon>Fungi</taxon>
        <taxon>Dikarya</taxon>
        <taxon>Ascomycota</taxon>
        <taxon>Pezizomycotina</taxon>
        <taxon>Dothideomycetes</taxon>
        <taxon>Pleosporomycetidae</taxon>
        <taxon>Pleosporales</taxon>
        <taxon>Massarineae</taxon>
        <taxon>Didymosphaeriaceae</taxon>
        <taxon>Bimuria</taxon>
    </lineage>
</organism>
<dbReference type="EMBL" id="ML976669">
    <property type="protein sequence ID" value="KAF1975854.1"/>
    <property type="molecule type" value="Genomic_DNA"/>
</dbReference>
<evidence type="ECO:0000313" key="3">
    <source>
        <dbReference type="Proteomes" id="UP000800036"/>
    </source>
</evidence>
<dbReference type="Proteomes" id="UP000800036">
    <property type="component" value="Unassembled WGS sequence"/>
</dbReference>
<evidence type="ECO:0000313" key="2">
    <source>
        <dbReference type="EMBL" id="KAF1975854.1"/>
    </source>
</evidence>
<dbReference type="OrthoDB" id="5413827at2759"/>
<feature type="compositionally biased region" description="Acidic residues" evidence="1">
    <location>
        <begin position="193"/>
        <end position="213"/>
    </location>
</feature>
<accession>A0A6A5VFB0</accession>
<sequence>MTGNIVNIREDEDETRVDAATMKKVVVVTKLNTAHKNAITDIAVDEQNFDYYLETAGEFQTYRFRNMFPGLQHLHLYTRRVNMIPQGWFYEMDKSFWDHKPKRLEEGKQKIGNRLEKGAVQLVWHENSIEDYEMWITDDESHSSPSADESSDVNDSEEDSGLKWTIHTEEDSGGKDEIDYQVDGDNEKLGNSENEDSDDDSESLDYDSEILDI</sequence>
<feature type="compositionally biased region" description="Basic and acidic residues" evidence="1">
    <location>
        <begin position="166"/>
        <end position="178"/>
    </location>
</feature>
<keyword evidence="3" id="KW-1185">Reference proteome</keyword>
<feature type="compositionally biased region" description="Acidic residues" evidence="1">
    <location>
        <begin position="149"/>
        <end position="159"/>
    </location>
</feature>
<dbReference type="AlphaFoldDB" id="A0A6A5VFB0"/>
<reference evidence="2" key="1">
    <citation type="journal article" date="2020" name="Stud. Mycol.">
        <title>101 Dothideomycetes genomes: a test case for predicting lifestyles and emergence of pathogens.</title>
        <authorList>
            <person name="Haridas S."/>
            <person name="Albert R."/>
            <person name="Binder M."/>
            <person name="Bloem J."/>
            <person name="Labutti K."/>
            <person name="Salamov A."/>
            <person name="Andreopoulos B."/>
            <person name="Baker S."/>
            <person name="Barry K."/>
            <person name="Bills G."/>
            <person name="Bluhm B."/>
            <person name="Cannon C."/>
            <person name="Castanera R."/>
            <person name="Culley D."/>
            <person name="Daum C."/>
            <person name="Ezra D."/>
            <person name="Gonzalez J."/>
            <person name="Henrissat B."/>
            <person name="Kuo A."/>
            <person name="Liang C."/>
            <person name="Lipzen A."/>
            <person name="Lutzoni F."/>
            <person name="Magnuson J."/>
            <person name="Mondo S."/>
            <person name="Nolan M."/>
            <person name="Ohm R."/>
            <person name="Pangilinan J."/>
            <person name="Park H.-J."/>
            <person name="Ramirez L."/>
            <person name="Alfaro M."/>
            <person name="Sun H."/>
            <person name="Tritt A."/>
            <person name="Yoshinaga Y."/>
            <person name="Zwiers L.-H."/>
            <person name="Turgeon B."/>
            <person name="Goodwin S."/>
            <person name="Spatafora J."/>
            <person name="Crous P."/>
            <person name="Grigoriev I."/>
        </authorList>
    </citation>
    <scope>NUCLEOTIDE SEQUENCE</scope>
    <source>
        <strain evidence="2">CBS 107.79</strain>
    </source>
</reference>
<protein>
    <submittedName>
        <fullName evidence="2">Uncharacterized protein</fullName>
    </submittedName>
</protein>
<feature type="region of interest" description="Disordered" evidence="1">
    <location>
        <begin position="139"/>
        <end position="213"/>
    </location>
</feature>
<gene>
    <name evidence="2" type="ORF">BU23DRAFT_566507</name>
</gene>
<evidence type="ECO:0000256" key="1">
    <source>
        <dbReference type="SAM" id="MobiDB-lite"/>
    </source>
</evidence>
<name>A0A6A5VFB0_9PLEO</name>
<proteinExistence type="predicted"/>